<comment type="caution">
    <text evidence="1">The sequence shown here is derived from an EMBL/GenBank/DDBJ whole genome shotgun (WGS) entry which is preliminary data.</text>
</comment>
<dbReference type="EMBL" id="CM023472">
    <property type="protein sequence ID" value="KAH7959511.1"/>
    <property type="molecule type" value="Genomic_DNA"/>
</dbReference>
<name>A0ACB8D578_DERSI</name>
<accession>A0ACB8D578</accession>
<dbReference type="Proteomes" id="UP000821865">
    <property type="component" value="Chromosome 3"/>
</dbReference>
<protein>
    <submittedName>
        <fullName evidence="1">Uncharacterized protein</fullName>
    </submittedName>
</protein>
<sequence>MTLREDLTPDALPHLFKIFGGSVLVVVPGRAPICLRCRRKGHIRRDCRVPRCAQCREFGHEAQGCVRTYARVTGSKQPEDEGLELMEEEVTEKLTASLETQAEQVASDAEKVATPSASTQDDTAGRKQRQRRMQEEVRTPPAPENADHGRDELNVAMVAEPDTPYETPDETATEEPAFQTAST</sequence>
<gene>
    <name evidence="1" type="ORF">HPB49_011558</name>
</gene>
<evidence type="ECO:0000313" key="2">
    <source>
        <dbReference type="Proteomes" id="UP000821865"/>
    </source>
</evidence>
<organism evidence="1 2">
    <name type="scientific">Dermacentor silvarum</name>
    <name type="common">Tick</name>
    <dbReference type="NCBI Taxonomy" id="543639"/>
    <lineage>
        <taxon>Eukaryota</taxon>
        <taxon>Metazoa</taxon>
        <taxon>Ecdysozoa</taxon>
        <taxon>Arthropoda</taxon>
        <taxon>Chelicerata</taxon>
        <taxon>Arachnida</taxon>
        <taxon>Acari</taxon>
        <taxon>Parasitiformes</taxon>
        <taxon>Ixodida</taxon>
        <taxon>Ixodoidea</taxon>
        <taxon>Ixodidae</taxon>
        <taxon>Rhipicephalinae</taxon>
        <taxon>Dermacentor</taxon>
    </lineage>
</organism>
<evidence type="ECO:0000313" key="1">
    <source>
        <dbReference type="EMBL" id="KAH7959511.1"/>
    </source>
</evidence>
<keyword evidence="2" id="KW-1185">Reference proteome</keyword>
<proteinExistence type="predicted"/>
<reference evidence="1" key="1">
    <citation type="submission" date="2020-05" db="EMBL/GenBank/DDBJ databases">
        <title>Large-scale comparative analyses of tick genomes elucidate their genetic diversity and vector capacities.</title>
        <authorList>
            <person name="Jia N."/>
            <person name="Wang J."/>
            <person name="Shi W."/>
            <person name="Du L."/>
            <person name="Sun Y."/>
            <person name="Zhan W."/>
            <person name="Jiang J."/>
            <person name="Wang Q."/>
            <person name="Zhang B."/>
            <person name="Ji P."/>
            <person name="Sakyi L.B."/>
            <person name="Cui X."/>
            <person name="Yuan T."/>
            <person name="Jiang B."/>
            <person name="Yang W."/>
            <person name="Lam T.T.-Y."/>
            <person name="Chang Q."/>
            <person name="Ding S."/>
            <person name="Wang X."/>
            <person name="Zhu J."/>
            <person name="Ruan X."/>
            <person name="Zhao L."/>
            <person name="Wei J."/>
            <person name="Que T."/>
            <person name="Du C."/>
            <person name="Cheng J."/>
            <person name="Dai P."/>
            <person name="Han X."/>
            <person name="Huang E."/>
            <person name="Gao Y."/>
            <person name="Liu J."/>
            <person name="Shao H."/>
            <person name="Ye R."/>
            <person name="Li L."/>
            <person name="Wei W."/>
            <person name="Wang X."/>
            <person name="Wang C."/>
            <person name="Yang T."/>
            <person name="Huo Q."/>
            <person name="Li W."/>
            <person name="Guo W."/>
            <person name="Chen H."/>
            <person name="Zhou L."/>
            <person name="Ni X."/>
            <person name="Tian J."/>
            <person name="Zhou Y."/>
            <person name="Sheng Y."/>
            <person name="Liu T."/>
            <person name="Pan Y."/>
            <person name="Xia L."/>
            <person name="Li J."/>
            <person name="Zhao F."/>
            <person name="Cao W."/>
        </authorList>
    </citation>
    <scope>NUCLEOTIDE SEQUENCE</scope>
    <source>
        <strain evidence="1">Dsil-2018</strain>
    </source>
</reference>